<evidence type="ECO:0000256" key="1">
    <source>
        <dbReference type="SAM" id="SignalP"/>
    </source>
</evidence>
<name>A0AA43M9H3_9BURK</name>
<dbReference type="SUPFAM" id="SSF47473">
    <property type="entry name" value="EF-hand"/>
    <property type="match status" value="1"/>
</dbReference>
<comment type="caution">
    <text evidence="3">The sequence shown here is derived from an EMBL/GenBank/DDBJ whole genome shotgun (WGS) entry which is preliminary data.</text>
</comment>
<organism evidence="3 4">
    <name type="scientific">Polynucleobacter sphagniphilus</name>
    <dbReference type="NCBI Taxonomy" id="1743169"/>
    <lineage>
        <taxon>Bacteria</taxon>
        <taxon>Pseudomonadati</taxon>
        <taxon>Pseudomonadota</taxon>
        <taxon>Betaproteobacteria</taxon>
        <taxon>Burkholderiales</taxon>
        <taxon>Burkholderiaceae</taxon>
        <taxon>Polynucleobacter</taxon>
    </lineage>
</organism>
<dbReference type="InterPro" id="IPR011992">
    <property type="entry name" value="EF-hand-dom_pair"/>
</dbReference>
<reference evidence="3" key="1">
    <citation type="submission" date="2023-04" db="EMBL/GenBank/DDBJ databases">
        <title>Genome Encyclopedia of Bacteria and Archaea VI: Functional Genomics of Type Strains.</title>
        <authorList>
            <person name="Whitman W."/>
        </authorList>
    </citation>
    <scope>NUCLEOTIDE SEQUENCE</scope>
    <source>
        <strain evidence="3">Enz.4-51</strain>
    </source>
</reference>
<dbReference type="Proteomes" id="UP001161160">
    <property type="component" value="Unassembled WGS sequence"/>
</dbReference>
<dbReference type="RefSeq" id="WP_076023210.1">
    <property type="nucleotide sequence ID" value="NZ_JAQFIK010000001.1"/>
</dbReference>
<proteinExistence type="predicted"/>
<dbReference type="Pfam" id="PF13202">
    <property type="entry name" value="EF-hand_5"/>
    <property type="match status" value="2"/>
</dbReference>
<accession>A0AA43M9H3</accession>
<evidence type="ECO:0000313" key="3">
    <source>
        <dbReference type="EMBL" id="MDH6503764.1"/>
    </source>
</evidence>
<sequence>MQLNLKRIVFIGACTILCMPSFSYADNASRNREIEERFAAADKNHDGKLTLAEAQVGMPRVAAHFNEIDVDHKGYVTVAEIEAMADR</sequence>
<dbReference type="Gene3D" id="1.10.238.10">
    <property type="entry name" value="EF-hand"/>
    <property type="match status" value="1"/>
</dbReference>
<dbReference type="AlphaFoldDB" id="A0AA43M9H3"/>
<feature type="signal peptide" evidence="1">
    <location>
        <begin position="1"/>
        <end position="25"/>
    </location>
</feature>
<gene>
    <name evidence="3" type="ORF">M2127_001057</name>
</gene>
<dbReference type="PROSITE" id="PS50222">
    <property type="entry name" value="EF_HAND_2"/>
    <property type="match status" value="1"/>
</dbReference>
<dbReference type="InterPro" id="IPR002048">
    <property type="entry name" value="EF_hand_dom"/>
</dbReference>
<protein>
    <submittedName>
        <fullName evidence="3">Ca2+-binding EF-hand superfamily protein</fullName>
    </submittedName>
</protein>
<keyword evidence="1" id="KW-0732">Signal</keyword>
<evidence type="ECO:0000313" key="4">
    <source>
        <dbReference type="Proteomes" id="UP001161160"/>
    </source>
</evidence>
<dbReference type="GO" id="GO:0005509">
    <property type="term" value="F:calcium ion binding"/>
    <property type="evidence" value="ECO:0007669"/>
    <property type="project" value="InterPro"/>
</dbReference>
<feature type="chain" id="PRO_5041314579" evidence="1">
    <location>
        <begin position="26"/>
        <end position="87"/>
    </location>
</feature>
<feature type="domain" description="EF-hand" evidence="2">
    <location>
        <begin position="29"/>
        <end position="64"/>
    </location>
</feature>
<evidence type="ECO:0000259" key="2">
    <source>
        <dbReference type="PROSITE" id="PS50222"/>
    </source>
</evidence>
<keyword evidence="4" id="KW-1185">Reference proteome</keyword>
<dbReference type="EMBL" id="JARXYA010000004">
    <property type="protein sequence ID" value="MDH6503764.1"/>
    <property type="molecule type" value="Genomic_DNA"/>
</dbReference>